<dbReference type="InterPro" id="IPR002318">
    <property type="entry name" value="Ala-tRNA-lgiase_IIc"/>
</dbReference>
<name>X0VL98_9ZZZZ</name>
<keyword evidence="8" id="KW-0030">Aminoacyl-tRNA synthetase</keyword>
<dbReference type="PROSITE" id="PS50860">
    <property type="entry name" value="AA_TRNA_LIGASE_II_ALA"/>
    <property type="match status" value="1"/>
</dbReference>
<reference evidence="10" key="1">
    <citation type="journal article" date="2014" name="Front. Microbiol.">
        <title>High frequency of phylogenetically diverse reductive dehalogenase-homologous genes in deep subseafloor sedimentary metagenomes.</title>
        <authorList>
            <person name="Kawai M."/>
            <person name="Futagami T."/>
            <person name="Toyoda A."/>
            <person name="Takaki Y."/>
            <person name="Nishi S."/>
            <person name="Hori S."/>
            <person name="Arai W."/>
            <person name="Tsubouchi T."/>
            <person name="Morono Y."/>
            <person name="Uchiyama I."/>
            <person name="Ito T."/>
            <person name="Fujiyama A."/>
            <person name="Inagaki F."/>
            <person name="Takami H."/>
        </authorList>
    </citation>
    <scope>NUCLEOTIDE SEQUENCE</scope>
    <source>
        <strain evidence="10">Expedition CK06-06</strain>
    </source>
</reference>
<keyword evidence="6" id="KW-0694">RNA-binding</keyword>
<protein>
    <recommendedName>
        <fullName evidence="9">Alanyl-transfer RNA synthetases family profile domain-containing protein</fullName>
    </recommendedName>
</protein>
<dbReference type="PANTHER" id="PTHR11777">
    <property type="entry name" value="ALANYL-TRNA SYNTHETASE"/>
    <property type="match status" value="1"/>
</dbReference>
<evidence type="ECO:0000259" key="9">
    <source>
        <dbReference type="PROSITE" id="PS50860"/>
    </source>
</evidence>
<evidence type="ECO:0000256" key="3">
    <source>
        <dbReference type="ARBA" id="ARBA00022598"/>
    </source>
</evidence>
<dbReference type="GO" id="GO:0005524">
    <property type="term" value="F:ATP binding"/>
    <property type="evidence" value="ECO:0007669"/>
    <property type="project" value="UniProtKB-KW"/>
</dbReference>
<keyword evidence="2" id="KW-0820">tRNA-binding</keyword>
<feature type="non-terminal residue" evidence="10">
    <location>
        <position position="1"/>
    </location>
</feature>
<gene>
    <name evidence="10" type="ORF">S01H1_45590</name>
</gene>
<evidence type="ECO:0000256" key="2">
    <source>
        <dbReference type="ARBA" id="ARBA00022555"/>
    </source>
</evidence>
<evidence type="ECO:0000256" key="4">
    <source>
        <dbReference type="ARBA" id="ARBA00022741"/>
    </source>
</evidence>
<evidence type="ECO:0000256" key="5">
    <source>
        <dbReference type="ARBA" id="ARBA00022840"/>
    </source>
</evidence>
<dbReference type="Gene3D" id="2.40.30.130">
    <property type="match status" value="1"/>
</dbReference>
<dbReference type="PANTHER" id="PTHR11777:SF9">
    <property type="entry name" value="ALANINE--TRNA LIGASE, CYTOPLASMIC"/>
    <property type="match status" value="1"/>
</dbReference>
<dbReference type="Pfam" id="PF01411">
    <property type="entry name" value="tRNA-synt_2c"/>
    <property type="match status" value="1"/>
</dbReference>
<feature type="non-terminal residue" evidence="10">
    <location>
        <position position="264"/>
    </location>
</feature>
<keyword evidence="3" id="KW-0436">Ligase</keyword>
<proteinExistence type="inferred from homology"/>
<dbReference type="InterPro" id="IPR018162">
    <property type="entry name" value="Ala-tRNA-ligase_IIc_anticod-bd"/>
</dbReference>
<dbReference type="EMBL" id="BARS01029144">
    <property type="protein sequence ID" value="GAG01336.1"/>
    <property type="molecule type" value="Genomic_DNA"/>
</dbReference>
<organism evidence="10">
    <name type="scientific">marine sediment metagenome</name>
    <dbReference type="NCBI Taxonomy" id="412755"/>
    <lineage>
        <taxon>unclassified sequences</taxon>
        <taxon>metagenomes</taxon>
        <taxon>ecological metagenomes</taxon>
    </lineage>
</organism>
<evidence type="ECO:0000256" key="6">
    <source>
        <dbReference type="ARBA" id="ARBA00022884"/>
    </source>
</evidence>
<dbReference type="SUPFAM" id="SSF101353">
    <property type="entry name" value="Putative anticodon-binding domain of alanyl-tRNA synthetase (AlaRS)"/>
    <property type="match status" value="1"/>
</dbReference>
<feature type="domain" description="Alanyl-transfer RNA synthetases family profile" evidence="9">
    <location>
        <begin position="1"/>
        <end position="264"/>
    </location>
</feature>
<keyword evidence="5" id="KW-0067">ATP-binding</keyword>
<evidence type="ECO:0000256" key="7">
    <source>
        <dbReference type="ARBA" id="ARBA00022917"/>
    </source>
</evidence>
<accession>X0VL98</accession>
<dbReference type="GO" id="GO:0000049">
    <property type="term" value="F:tRNA binding"/>
    <property type="evidence" value="ECO:0007669"/>
    <property type="project" value="UniProtKB-KW"/>
</dbReference>
<dbReference type="PRINTS" id="PR00980">
    <property type="entry name" value="TRNASYNTHALA"/>
</dbReference>
<dbReference type="AlphaFoldDB" id="X0VL98"/>
<keyword evidence="4" id="KW-0547">Nucleotide-binding</keyword>
<evidence type="ECO:0000256" key="1">
    <source>
        <dbReference type="ARBA" id="ARBA00008226"/>
    </source>
</evidence>
<dbReference type="GO" id="GO:0002161">
    <property type="term" value="F:aminoacyl-tRNA deacylase activity"/>
    <property type="evidence" value="ECO:0007669"/>
    <property type="project" value="TreeGrafter"/>
</dbReference>
<dbReference type="InterPro" id="IPR050058">
    <property type="entry name" value="Ala-tRNA_ligase"/>
</dbReference>
<dbReference type="InterPro" id="IPR018165">
    <property type="entry name" value="Ala-tRNA-synth_IIc_core"/>
</dbReference>
<dbReference type="InterPro" id="IPR018164">
    <property type="entry name" value="Ala-tRNA-synth_IIc_N"/>
</dbReference>
<sequence>NAIADHIRAVTFAIAGGVAPSNEERGYVIRKLIRRSYMRGKGKEPFLYNIVPRVVLIMKDAYPELSRRREEISLIVKEEEEKFAHTLSAAAPVLKEGFKKARGGILEGDKIFKLVDTYGLPLEVIEGEARKKKIKLDREGFGRLMAERRRLSRKKSKIAGDIFTLNLFAKAPKPEFSEKDPLEAKIAMIKPAKAKDEAKQAAKGDEVDVLTSPQSGLFYTEAGGQAGDSGLIKQKGGSQVAARILDTYNFDGRIIHKCIVESRL</sequence>
<dbReference type="GO" id="GO:0006419">
    <property type="term" value="P:alanyl-tRNA aminoacylation"/>
    <property type="evidence" value="ECO:0007669"/>
    <property type="project" value="InterPro"/>
</dbReference>
<dbReference type="GO" id="GO:0004813">
    <property type="term" value="F:alanine-tRNA ligase activity"/>
    <property type="evidence" value="ECO:0007669"/>
    <property type="project" value="InterPro"/>
</dbReference>
<dbReference type="InterPro" id="IPR009000">
    <property type="entry name" value="Transl_B-barrel_sf"/>
</dbReference>
<evidence type="ECO:0000256" key="8">
    <source>
        <dbReference type="ARBA" id="ARBA00023146"/>
    </source>
</evidence>
<comment type="caution">
    <text evidence="10">The sequence shown here is derived from an EMBL/GenBank/DDBJ whole genome shotgun (WGS) entry which is preliminary data.</text>
</comment>
<evidence type="ECO:0000313" key="10">
    <source>
        <dbReference type="EMBL" id="GAG01336.1"/>
    </source>
</evidence>
<comment type="similarity">
    <text evidence="1">Belongs to the class-II aminoacyl-tRNA synthetase family.</text>
</comment>
<dbReference type="GO" id="GO:0005829">
    <property type="term" value="C:cytosol"/>
    <property type="evidence" value="ECO:0007669"/>
    <property type="project" value="TreeGrafter"/>
</dbReference>
<keyword evidence="7" id="KW-0648">Protein biosynthesis</keyword>
<dbReference type="SUPFAM" id="SSF50447">
    <property type="entry name" value="Translation proteins"/>
    <property type="match status" value="1"/>
</dbReference>